<dbReference type="Pfam" id="PF03631">
    <property type="entry name" value="Virul_fac_BrkB"/>
    <property type="match status" value="1"/>
</dbReference>
<evidence type="ECO:0000256" key="2">
    <source>
        <dbReference type="ARBA" id="ARBA00022475"/>
    </source>
</evidence>
<evidence type="ECO:0000256" key="3">
    <source>
        <dbReference type="ARBA" id="ARBA00022692"/>
    </source>
</evidence>
<feature type="transmembrane region" description="Helical" evidence="6">
    <location>
        <begin position="44"/>
        <end position="66"/>
    </location>
</feature>
<feature type="transmembrane region" description="Helical" evidence="6">
    <location>
        <begin position="204"/>
        <end position="223"/>
    </location>
</feature>
<keyword evidence="3 6" id="KW-0812">Transmembrane</keyword>
<dbReference type="OrthoDB" id="4140472at2"/>
<feature type="transmembrane region" description="Helical" evidence="6">
    <location>
        <begin position="101"/>
        <end position="122"/>
    </location>
</feature>
<protein>
    <submittedName>
        <fullName evidence="7">YihY/virulence factor BrkB family protein</fullName>
    </submittedName>
</protein>
<feature type="transmembrane region" description="Helical" evidence="6">
    <location>
        <begin position="243"/>
        <end position="264"/>
    </location>
</feature>
<comment type="caution">
    <text evidence="7">The sequence shown here is derived from an EMBL/GenBank/DDBJ whole genome shotgun (WGS) entry which is preliminary data.</text>
</comment>
<keyword evidence="5 6" id="KW-0472">Membrane</keyword>
<keyword evidence="8" id="KW-1185">Reference proteome</keyword>
<proteinExistence type="predicted"/>
<dbReference type="AlphaFoldDB" id="A0A540WAL2"/>
<keyword evidence="4 6" id="KW-1133">Transmembrane helix</keyword>
<dbReference type="GO" id="GO:0005886">
    <property type="term" value="C:plasma membrane"/>
    <property type="evidence" value="ECO:0007669"/>
    <property type="project" value="UniProtKB-SubCell"/>
</dbReference>
<accession>A0A540WAL2</accession>
<dbReference type="Proteomes" id="UP000319103">
    <property type="component" value="Unassembled WGS sequence"/>
</dbReference>
<feature type="transmembrane region" description="Helical" evidence="6">
    <location>
        <begin position="170"/>
        <end position="192"/>
    </location>
</feature>
<name>A0A540WAL2_9ACTN</name>
<comment type="subcellular location">
    <subcellularLocation>
        <location evidence="1">Cell membrane</location>
        <topology evidence="1">Multi-pass membrane protein</topology>
    </subcellularLocation>
</comment>
<feature type="transmembrane region" description="Helical" evidence="6">
    <location>
        <begin position="143"/>
        <end position="164"/>
    </location>
</feature>
<dbReference type="EMBL" id="VIGB01000003">
    <property type="protein sequence ID" value="TQF06063.1"/>
    <property type="molecule type" value="Genomic_DNA"/>
</dbReference>
<evidence type="ECO:0000256" key="1">
    <source>
        <dbReference type="ARBA" id="ARBA00004651"/>
    </source>
</evidence>
<organism evidence="7 8">
    <name type="scientific">Kitasatospora acidiphila</name>
    <dbReference type="NCBI Taxonomy" id="2567942"/>
    <lineage>
        <taxon>Bacteria</taxon>
        <taxon>Bacillati</taxon>
        <taxon>Actinomycetota</taxon>
        <taxon>Actinomycetes</taxon>
        <taxon>Kitasatosporales</taxon>
        <taxon>Streptomycetaceae</taxon>
        <taxon>Kitasatospora</taxon>
    </lineage>
</organism>
<dbReference type="RefSeq" id="WP_141636511.1">
    <property type="nucleotide sequence ID" value="NZ_VIGB01000003.1"/>
</dbReference>
<evidence type="ECO:0000256" key="6">
    <source>
        <dbReference type="SAM" id="Phobius"/>
    </source>
</evidence>
<evidence type="ECO:0000313" key="8">
    <source>
        <dbReference type="Proteomes" id="UP000319103"/>
    </source>
</evidence>
<reference evidence="7 8" key="1">
    <citation type="submission" date="2019-06" db="EMBL/GenBank/DDBJ databases">
        <title>Description of Kitasatospora acidophila sp. nov. isolated from pine grove soil, and reclassification of Streptomyces novaecaesareae to Kitasatospora novaeceasareae comb. nov.</title>
        <authorList>
            <person name="Kim M.J."/>
        </authorList>
    </citation>
    <scope>NUCLEOTIDE SEQUENCE [LARGE SCALE GENOMIC DNA]</scope>
    <source>
        <strain evidence="7 8">MMS16-CNU292</strain>
    </source>
</reference>
<keyword evidence="2" id="KW-1003">Cell membrane</keyword>
<sequence>MRFEDHWGVRQVRRIAESAQEWFADSWIETLWNRLQSLGFINRGMLFAATLLLCFFPFMIVADALAGRSAVSRMSRRLGLNHQAATDVQGLFASSTATNNAVAGAASVFFVVGGIAAAAALQELYQQIFGLQGRGVRDMPHQLLALAVLVAGVALSAWASPVLHHAGGPVLLGIIGTVGVTAYWWLTMWLLLAGRIPWRELFPSACATGLYYLGMVVVLSFFASDMVTSDSREYGPIGVVFSLMSWLIALGVVIILGAVTGIVWQEHELSFAAAFRRLRRQG</sequence>
<evidence type="ECO:0000256" key="5">
    <source>
        <dbReference type="ARBA" id="ARBA00023136"/>
    </source>
</evidence>
<dbReference type="InterPro" id="IPR017039">
    <property type="entry name" value="Virul_fac_BrkB"/>
</dbReference>
<gene>
    <name evidence="7" type="ORF">E6W39_32410</name>
</gene>
<evidence type="ECO:0000256" key="4">
    <source>
        <dbReference type="ARBA" id="ARBA00022989"/>
    </source>
</evidence>
<evidence type="ECO:0000313" key="7">
    <source>
        <dbReference type="EMBL" id="TQF06063.1"/>
    </source>
</evidence>